<keyword evidence="3" id="KW-0479">Metal-binding</keyword>
<accession>A0ABX5K5Q5</accession>
<comment type="cofactor">
    <cofactor evidence="1">
        <name>Mn(2+)</name>
        <dbReference type="ChEBI" id="CHEBI:29035"/>
    </cofactor>
</comment>
<dbReference type="PANTHER" id="PTHR43275">
    <property type="entry name" value="D-MALATE DEHYDROGENASE [DECARBOXYLATING]"/>
    <property type="match status" value="1"/>
</dbReference>
<proteinExistence type="predicted"/>
<evidence type="ECO:0000256" key="5">
    <source>
        <dbReference type="ARBA" id="ARBA00023027"/>
    </source>
</evidence>
<dbReference type="Pfam" id="PF00180">
    <property type="entry name" value="Iso_dh"/>
    <property type="match status" value="1"/>
</dbReference>
<dbReference type="RefSeq" id="WP_244315123.1">
    <property type="nucleotide sequence ID" value="NZ_QEOB01000052.1"/>
</dbReference>
<evidence type="ECO:0000256" key="4">
    <source>
        <dbReference type="ARBA" id="ARBA00023002"/>
    </source>
</evidence>
<keyword evidence="5" id="KW-0520">NAD</keyword>
<feature type="non-terminal residue" evidence="8">
    <location>
        <position position="70"/>
    </location>
</feature>
<evidence type="ECO:0000256" key="2">
    <source>
        <dbReference type="ARBA" id="ARBA00001946"/>
    </source>
</evidence>
<dbReference type="InterPro" id="IPR050501">
    <property type="entry name" value="ICDH/IPMDH"/>
</dbReference>
<comment type="caution">
    <text evidence="8">The sequence shown here is derived from an EMBL/GenBank/DDBJ whole genome shotgun (WGS) entry which is preliminary data.</text>
</comment>
<evidence type="ECO:0000256" key="6">
    <source>
        <dbReference type="ARBA" id="ARBA00023211"/>
    </source>
</evidence>
<dbReference type="Proteomes" id="UP000245712">
    <property type="component" value="Unassembled WGS sequence"/>
</dbReference>
<sequence>MKTYRIATIPGDGIGKEVVPAGKEVLQALAKTTQRFAFEFEDFDWGADYYRQHGVMMPADGLDAIRNKDA</sequence>
<keyword evidence="4" id="KW-0560">Oxidoreductase</keyword>
<reference evidence="8 9" key="1">
    <citation type="submission" date="2018-05" db="EMBL/GenBank/DDBJ databases">
        <title>Genomic Encyclopedia of Type Strains, Phase IV (KMG-V): Genome sequencing to study the core and pangenomes of soil and plant-associated prokaryotes.</title>
        <authorList>
            <person name="Whitman W."/>
        </authorList>
    </citation>
    <scope>NUCLEOTIDE SEQUENCE [LARGE SCALE GENOMIC DNA]</scope>
    <source>
        <strain evidence="8 9">SCZa-39</strain>
    </source>
</reference>
<evidence type="ECO:0000313" key="9">
    <source>
        <dbReference type="Proteomes" id="UP000245712"/>
    </source>
</evidence>
<comment type="cofactor">
    <cofactor evidence="2">
        <name>Mg(2+)</name>
        <dbReference type="ChEBI" id="CHEBI:18420"/>
    </cofactor>
</comment>
<dbReference type="SUPFAM" id="SSF53659">
    <property type="entry name" value="Isocitrate/Isopropylmalate dehydrogenase-like"/>
    <property type="match status" value="1"/>
</dbReference>
<dbReference type="PANTHER" id="PTHR43275:SF1">
    <property type="entry name" value="D-MALATE DEHYDROGENASE [DECARBOXYLATING]"/>
    <property type="match status" value="1"/>
</dbReference>
<name>A0ABX5K5Q5_9BURK</name>
<dbReference type="Gene3D" id="3.40.718.10">
    <property type="entry name" value="Isopropylmalate Dehydrogenase"/>
    <property type="match status" value="1"/>
</dbReference>
<protein>
    <submittedName>
        <fullName evidence="8">Isocitrate/isopropylmalate dehydrogenase</fullName>
    </submittedName>
</protein>
<evidence type="ECO:0000256" key="1">
    <source>
        <dbReference type="ARBA" id="ARBA00001936"/>
    </source>
</evidence>
<dbReference type="EMBL" id="QEOB01000052">
    <property type="protein sequence ID" value="PVX59492.1"/>
    <property type="molecule type" value="Genomic_DNA"/>
</dbReference>
<feature type="domain" description="Isopropylmalate dehydrogenase-like" evidence="7">
    <location>
        <begin position="6"/>
        <end position="70"/>
    </location>
</feature>
<keyword evidence="9" id="KW-1185">Reference proteome</keyword>
<gene>
    <name evidence="8" type="ORF">C7402_1521</name>
</gene>
<keyword evidence="6" id="KW-0464">Manganese</keyword>
<evidence type="ECO:0000256" key="3">
    <source>
        <dbReference type="ARBA" id="ARBA00022723"/>
    </source>
</evidence>
<organism evidence="8 9">
    <name type="scientific">Paraburkholderia unamae</name>
    <dbReference type="NCBI Taxonomy" id="219649"/>
    <lineage>
        <taxon>Bacteria</taxon>
        <taxon>Pseudomonadati</taxon>
        <taxon>Pseudomonadota</taxon>
        <taxon>Betaproteobacteria</taxon>
        <taxon>Burkholderiales</taxon>
        <taxon>Burkholderiaceae</taxon>
        <taxon>Paraburkholderia</taxon>
    </lineage>
</organism>
<evidence type="ECO:0000259" key="7">
    <source>
        <dbReference type="Pfam" id="PF00180"/>
    </source>
</evidence>
<dbReference type="InterPro" id="IPR024084">
    <property type="entry name" value="IsoPropMal-DH-like_dom"/>
</dbReference>
<evidence type="ECO:0000313" key="8">
    <source>
        <dbReference type="EMBL" id="PVX59492.1"/>
    </source>
</evidence>